<evidence type="ECO:0000256" key="1">
    <source>
        <dbReference type="SAM" id="Coils"/>
    </source>
</evidence>
<feature type="coiled-coil region" evidence="1">
    <location>
        <begin position="247"/>
        <end position="274"/>
    </location>
</feature>
<dbReference type="AlphaFoldDB" id="A0A7J7M386"/>
<evidence type="ECO:0000313" key="4">
    <source>
        <dbReference type="Proteomes" id="UP000541444"/>
    </source>
</evidence>
<organism evidence="3 4">
    <name type="scientific">Kingdonia uniflora</name>
    <dbReference type="NCBI Taxonomy" id="39325"/>
    <lineage>
        <taxon>Eukaryota</taxon>
        <taxon>Viridiplantae</taxon>
        <taxon>Streptophyta</taxon>
        <taxon>Embryophyta</taxon>
        <taxon>Tracheophyta</taxon>
        <taxon>Spermatophyta</taxon>
        <taxon>Magnoliopsida</taxon>
        <taxon>Ranunculales</taxon>
        <taxon>Circaeasteraceae</taxon>
        <taxon>Kingdonia</taxon>
    </lineage>
</organism>
<dbReference type="EMBL" id="JACGCM010001796">
    <property type="protein sequence ID" value="KAF6149343.1"/>
    <property type="molecule type" value="Genomic_DNA"/>
</dbReference>
<sequence length="305" mass="34758">MLQVKGADNRIIQEQLNQKICECQALEETISVLKEQLSDTLEVKNSSHTIHPSQNFTNGRDLQEDICMNRECRFSEDANEESLLQTQVQFFNYFLLQISVPKELKACNGSKNAEADEIEELKHKVDELTEAKQQLETRNRKLAEESSYAKGLASAAAVELKALSEEVSKLMDLNERLTTDLAASKNSSKNLTTQRRPNGVATRNNGVRKDSNLVKRNDQGGSRPSPAEDIKRREREREISLSFEAALLEKERNEEELQKKVGESKQREEYLENELANMWILVANLKNGHEVNDHDIRETDSKNSI</sequence>
<feature type="compositionally biased region" description="Basic and acidic residues" evidence="2">
    <location>
        <begin position="207"/>
        <end position="218"/>
    </location>
</feature>
<feature type="compositionally biased region" description="Polar residues" evidence="2">
    <location>
        <begin position="184"/>
        <end position="205"/>
    </location>
</feature>
<comment type="caution">
    <text evidence="3">The sequence shown here is derived from an EMBL/GenBank/DDBJ whole genome shotgun (WGS) entry which is preliminary data.</text>
</comment>
<dbReference type="Proteomes" id="UP000541444">
    <property type="component" value="Unassembled WGS sequence"/>
</dbReference>
<keyword evidence="4" id="KW-1185">Reference proteome</keyword>
<accession>A0A7J7M386</accession>
<feature type="compositionally biased region" description="Basic and acidic residues" evidence="2">
    <location>
        <begin position="226"/>
        <end position="235"/>
    </location>
</feature>
<protein>
    <submittedName>
        <fullName evidence="3">Uncharacterized protein</fullName>
    </submittedName>
</protein>
<dbReference type="OrthoDB" id="1715603at2759"/>
<evidence type="ECO:0000313" key="3">
    <source>
        <dbReference type="EMBL" id="KAF6149343.1"/>
    </source>
</evidence>
<reference evidence="3 4" key="1">
    <citation type="journal article" date="2020" name="IScience">
        <title>Genome Sequencing of the Endangered Kingdonia uniflora (Circaeasteraceae, Ranunculales) Reveals Potential Mechanisms of Evolutionary Specialization.</title>
        <authorList>
            <person name="Sun Y."/>
            <person name="Deng T."/>
            <person name="Zhang A."/>
            <person name="Moore M.J."/>
            <person name="Landis J.B."/>
            <person name="Lin N."/>
            <person name="Zhang H."/>
            <person name="Zhang X."/>
            <person name="Huang J."/>
            <person name="Zhang X."/>
            <person name="Sun H."/>
            <person name="Wang H."/>
        </authorList>
    </citation>
    <scope>NUCLEOTIDE SEQUENCE [LARGE SCALE GENOMIC DNA]</scope>
    <source>
        <strain evidence="3">TB1705</strain>
        <tissue evidence="3">Leaf</tissue>
    </source>
</reference>
<keyword evidence="1" id="KW-0175">Coiled coil</keyword>
<gene>
    <name evidence="3" type="ORF">GIB67_016881</name>
</gene>
<name>A0A7J7M386_9MAGN</name>
<feature type="region of interest" description="Disordered" evidence="2">
    <location>
        <begin position="184"/>
        <end position="235"/>
    </location>
</feature>
<evidence type="ECO:0000256" key="2">
    <source>
        <dbReference type="SAM" id="MobiDB-lite"/>
    </source>
</evidence>
<feature type="coiled-coil region" evidence="1">
    <location>
        <begin position="9"/>
        <end position="43"/>
    </location>
</feature>
<feature type="coiled-coil region" evidence="1">
    <location>
        <begin position="111"/>
        <end position="180"/>
    </location>
</feature>
<proteinExistence type="predicted"/>